<evidence type="ECO:0000313" key="2">
    <source>
        <dbReference type="Proteomes" id="UP001139451"/>
    </source>
</evidence>
<dbReference type="Proteomes" id="UP001139451">
    <property type="component" value="Unassembled WGS sequence"/>
</dbReference>
<dbReference type="EMBL" id="JAMLDX010000014">
    <property type="protein sequence ID" value="MCP3732039.1"/>
    <property type="molecule type" value="Genomic_DNA"/>
</dbReference>
<evidence type="ECO:0000313" key="1">
    <source>
        <dbReference type="EMBL" id="MCP3732039.1"/>
    </source>
</evidence>
<organism evidence="1 2">
    <name type="scientific">Sphingomonas tagetis</name>
    <dbReference type="NCBI Taxonomy" id="2949092"/>
    <lineage>
        <taxon>Bacteria</taxon>
        <taxon>Pseudomonadati</taxon>
        <taxon>Pseudomonadota</taxon>
        <taxon>Alphaproteobacteria</taxon>
        <taxon>Sphingomonadales</taxon>
        <taxon>Sphingomonadaceae</taxon>
        <taxon>Sphingomonas</taxon>
    </lineage>
</organism>
<dbReference type="AlphaFoldDB" id="A0A9X2KLZ0"/>
<comment type="caution">
    <text evidence="1">The sequence shown here is derived from an EMBL/GenBank/DDBJ whole genome shotgun (WGS) entry which is preliminary data.</text>
</comment>
<dbReference type="RefSeq" id="WP_254295135.1">
    <property type="nucleotide sequence ID" value="NZ_JAMLDX010000014.1"/>
</dbReference>
<name>A0A9X2KLZ0_9SPHN</name>
<protein>
    <submittedName>
        <fullName evidence="1">Uncharacterized protein</fullName>
    </submittedName>
</protein>
<keyword evidence="2" id="KW-1185">Reference proteome</keyword>
<accession>A0A9X2KLZ0</accession>
<gene>
    <name evidence="1" type="ORF">M9978_16565</name>
</gene>
<proteinExistence type="predicted"/>
<reference evidence="1" key="1">
    <citation type="submission" date="2022-05" db="EMBL/GenBank/DDBJ databases">
        <title>Sphingomonas sp. strain MG17 Genome sequencing and assembly.</title>
        <authorList>
            <person name="Kim I."/>
        </authorList>
    </citation>
    <scope>NUCLEOTIDE SEQUENCE</scope>
    <source>
        <strain evidence="1">MG17</strain>
    </source>
</reference>
<sequence>MKVATKIGKKALPQLCLKRFPHMIEPLAAPAPIVFRDIPLLVKIEQWIAQERGVTWRPEFEAKVDEVSVALFGIKRYPKPQQADFVSEGSFRVAEHAYDEWQASLAIPAGAPEEWDDVDWLEHLGIDIWDEHDNELNCAEWFEDQAIAAARGLRGAKFTPDGSGSLAAQDAEAWGAAFARDAANFRPKRR</sequence>